<keyword evidence="2" id="KW-1185">Reference proteome</keyword>
<sequence>MSTRAQIAIQIGPEEWAHVYVHFDGYPAHMLPALARWKPEDILTAREIRQVTPEALDCFSPPRAPRILPRPTREFAHLYMWIGCEWVHVVPRADAPGV</sequence>
<name>A0A398BKF2_9RHOB</name>
<reference evidence="1 2" key="1">
    <citation type="submission" date="2018-09" db="EMBL/GenBank/DDBJ databases">
        <title>Gemmobacter lutimaris sp. nov., a marine bacterium isolated from tidal flat.</title>
        <authorList>
            <person name="Lee D.W."/>
            <person name="Yoo Y."/>
            <person name="Kim J.-J."/>
            <person name="Kim B.S."/>
        </authorList>
    </citation>
    <scope>NUCLEOTIDE SEQUENCE [LARGE SCALE GENOMIC DNA]</scope>
    <source>
        <strain evidence="1 2">YJ-T1-11</strain>
    </source>
</reference>
<dbReference type="Proteomes" id="UP000266649">
    <property type="component" value="Unassembled WGS sequence"/>
</dbReference>
<organism evidence="1 2">
    <name type="scientific">Gemmobacter lutimaris</name>
    <dbReference type="NCBI Taxonomy" id="2306023"/>
    <lineage>
        <taxon>Bacteria</taxon>
        <taxon>Pseudomonadati</taxon>
        <taxon>Pseudomonadota</taxon>
        <taxon>Alphaproteobacteria</taxon>
        <taxon>Rhodobacterales</taxon>
        <taxon>Paracoccaceae</taxon>
        <taxon>Gemmobacter</taxon>
    </lineage>
</organism>
<protein>
    <submittedName>
        <fullName evidence="1">Uncharacterized protein</fullName>
    </submittedName>
</protein>
<proteinExistence type="predicted"/>
<accession>A0A398BKF2</accession>
<dbReference type="OrthoDB" id="281660at2"/>
<dbReference type="AlphaFoldDB" id="A0A398BKF2"/>
<comment type="caution">
    <text evidence="1">The sequence shown here is derived from an EMBL/GenBank/DDBJ whole genome shotgun (WGS) entry which is preliminary data.</text>
</comment>
<evidence type="ECO:0000313" key="1">
    <source>
        <dbReference type="EMBL" id="RID90017.1"/>
    </source>
</evidence>
<gene>
    <name evidence="1" type="ORF">D2N39_20355</name>
</gene>
<dbReference type="EMBL" id="QXXQ01000019">
    <property type="protein sequence ID" value="RID90017.1"/>
    <property type="molecule type" value="Genomic_DNA"/>
</dbReference>
<dbReference type="RefSeq" id="WP_119136612.1">
    <property type="nucleotide sequence ID" value="NZ_QXXQ01000019.1"/>
</dbReference>
<evidence type="ECO:0000313" key="2">
    <source>
        <dbReference type="Proteomes" id="UP000266649"/>
    </source>
</evidence>